<feature type="domain" description="GGDEF" evidence="3">
    <location>
        <begin position="1"/>
        <end position="79"/>
    </location>
</feature>
<organism evidence="4 5">
    <name type="scientific">Salinimonas marina</name>
    <dbReference type="NCBI Taxonomy" id="2785918"/>
    <lineage>
        <taxon>Bacteria</taxon>
        <taxon>Pseudomonadati</taxon>
        <taxon>Pseudomonadota</taxon>
        <taxon>Gammaproteobacteria</taxon>
        <taxon>Alteromonadales</taxon>
        <taxon>Alteromonadaceae</taxon>
        <taxon>Alteromonas/Salinimonas group</taxon>
        <taxon>Salinimonas</taxon>
    </lineage>
</organism>
<dbReference type="PANTHER" id="PTHR45138:SF9">
    <property type="entry name" value="DIGUANYLATE CYCLASE DGCM-RELATED"/>
    <property type="match status" value="1"/>
</dbReference>
<dbReference type="GO" id="GO:1902201">
    <property type="term" value="P:negative regulation of bacterial-type flagellum-dependent cell motility"/>
    <property type="evidence" value="ECO:0007669"/>
    <property type="project" value="TreeGrafter"/>
</dbReference>
<dbReference type="SUPFAM" id="SSF55073">
    <property type="entry name" value="Nucleotide cyclase"/>
    <property type="match status" value="1"/>
</dbReference>
<proteinExistence type="predicted"/>
<dbReference type="InterPro" id="IPR000160">
    <property type="entry name" value="GGDEF_dom"/>
</dbReference>
<sequence>MFLFENTPVTGLHHKLEKLRTRLMDLPFKFRQERMAITASLGGAMFSAKETAEQVFERVDKKLYEAKRAGRNCVVIDENGCV</sequence>
<name>A0A7S9HCZ9_9ALTE</name>
<dbReference type="EMBL" id="CP064795">
    <property type="protein sequence ID" value="QPG05026.1"/>
    <property type="molecule type" value="Genomic_DNA"/>
</dbReference>
<dbReference type="InterPro" id="IPR043128">
    <property type="entry name" value="Rev_trsase/Diguanyl_cyclase"/>
</dbReference>
<dbReference type="InterPro" id="IPR050469">
    <property type="entry name" value="Diguanylate_Cyclase"/>
</dbReference>
<dbReference type="AlphaFoldDB" id="A0A7S9HCZ9"/>
<dbReference type="GO" id="GO:0043709">
    <property type="term" value="P:cell adhesion involved in single-species biofilm formation"/>
    <property type="evidence" value="ECO:0007669"/>
    <property type="project" value="TreeGrafter"/>
</dbReference>
<keyword evidence="5" id="KW-1185">Reference proteome</keyword>
<dbReference type="Gene3D" id="3.30.70.270">
    <property type="match status" value="1"/>
</dbReference>
<dbReference type="GO" id="GO:0052621">
    <property type="term" value="F:diguanylate cyclase activity"/>
    <property type="evidence" value="ECO:0007669"/>
    <property type="project" value="UniProtKB-EC"/>
</dbReference>
<accession>A0A7S9HCZ9</accession>
<protein>
    <recommendedName>
        <fullName evidence="1">diguanylate cyclase</fullName>
        <ecNumber evidence="1">2.7.7.65</ecNumber>
    </recommendedName>
</protein>
<evidence type="ECO:0000256" key="2">
    <source>
        <dbReference type="ARBA" id="ARBA00034247"/>
    </source>
</evidence>
<evidence type="ECO:0000313" key="5">
    <source>
        <dbReference type="Proteomes" id="UP000595095"/>
    </source>
</evidence>
<gene>
    <name evidence="4" type="ORF">IT774_12865</name>
</gene>
<dbReference type="Pfam" id="PF00990">
    <property type="entry name" value="GGDEF"/>
    <property type="match status" value="1"/>
</dbReference>
<dbReference type="InterPro" id="IPR029787">
    <property type="entry name" value="Nucleotide_cyclase"/>
</dbReference>
<dbReference type="KEGG" id="smaa:IT774_12865"/>
<dbReference type="GO" id="GO:0005886">
    <property type="term" value="C:plasma membrane"/>
    <property type="evidence" value="ECO:0007669"/>
    <property type="project" value="TreeGrafter"/>
</dbReference>
<evidence type="ECO:0000256" key="1">
    <source>
        <dbReference type="ARBA" id="ARBA00012528"/>
    </source>
</evidence>
<dbReference type="EC" id="2.7.7.65" evidence="1"/>
<dbReference type="Proteomes" id="UP000595095">
    <property type="component" value="Chromosome"/>
</dbReference>
<reference evidence="4 5" key="1">
    <citation type="submission" date="2020-11" db="EMBL/GenBank/DDBJ databases">
        <title>Complete genome sequence for Salinimonas sp. strain G2-b.</title>
        <authorList>
            <person name="Park S.-J."/>
        </authorList>
    </citation>
    <scope>NUCLEOTIDE SEQUENCE [LARGE SCALE GENOMIC DNA]</scope>
    <source>
        <strain evidence="4 5">G2-b</strain>
    </source>
</reference>
<evidence type="ECO:0000259" key="3">
    <source>
        <dbReference type="PROSITE" id="PS50887"/>
    </source>
</evidence>
<dbReference type="PANTHER" id="PTHR45138">
    <property type="entry name" value="REGULATORY COMPONENTS OF SENSORY TRANSDUCTION SYSTEM"/>
    <property type="match status" value="1"/>
</dbReference>
<dbReference type="PROSITE" id="PS50887">
    <property type="entry name" value="GGDEF"/>
    <property type="match status" value="1"/>
</dbReference>
<comment type="catalytic activity">
    <reaction evidence="2">
        <text>2 GTP = 3',3'-c-di-GMP + 2 diphosphate</text>
        <dbReference type="Rhea" id="RHEA:24898"/>
        <dbReference type="ChEBI" id="CHEBI:33019"/>
        <dbReference type="ChEBI" id="CHEBI:37565"/>
        <dbReference type="ChEBI" id="CHEBI:58805"/>
        <dbReference type="EC" id="2.7.7.65"/>
    </reaction>
</comment>
<evidence type="ECO:0000313" key="4">
    <source>
        <dbReference type="EMBL" id="QPG05026.1"/>
    </source>
</evidence>